<evidence type="ECO:0000256" key="2">
    <source>
        <dbReference type="SAM" id="SignalP"/>
    </source>
</evidence>
<proteinExistence type="predicted"/>
<evidence type="ECO:0000256" key="1">
    <source>
        <dbReference type="SAM" id="MobiDB-lite"/>
    </source>
</evidence>
<reference evidence="4" key="1">
    <citation type="submission" date="2023-07" db="EMBL/GenBank/DDBJ databases">
        <title>Genome sequencing of Purple Non-Sulfur Bacteria from various extreme environments.</title>
        <authorList>
            <person name="Mayer M."/>
        </authorList>
    </citation>
    <scope>NUCLEOTIDE SEQUENCE [LARGE SCALE GENOMIC DNA]</scope>
    <source>
        <strain evidence="4">DSM 17935</strain>
    </source>
</reference>
<accession>A0ABT3H8P9</accession>
<name>A0ABT3H8P9_9HYPH</name>
<evidence type="ECO:0008006" key="5">
    <source>
        <dbReference type="Google" id="ProtNLM"/>
    </source>
</evidence>
<organism evidence="3 4">
    <name type="scientific">Rhodobium gokarnense</name>
    <dbReference type="NCBI Taxonomy" id="364296"/>
    <lineage>
        <taxon>Bacteria</taxon>
        <taxon>Pseudomonadati</taxon>
        <taxon>Pseudomonadota</taxon>
        <taxon>Alphaproteobacteria</taxon>
        <taxon>Hyphomicrobiales</taxon>
        <taxon>Rhodobiaceae</taxon>
        <taxon>Rhodobium</taxon>
    </lineage>
</organism>
<feature type="signal peptide" evidence="2">
    <location>
        <begin position="1"/>
        <end position="31"/>
    </location>
</feature>
<protein>
    <recommendedName>
        <fullName evidence="5">DUF4189 domain-containing protein</fullName>
    </recommendedName>
</protein>
<dbReference type="RefSeq" id="WP_264600446.1">
    <property type="nucleotide sequence ID" value="NZ_JAOQNS010000003.1"/>
</dbReference>
<evidence type="ECO:0000313" key="4">
    <source>
        <dbReference type="Proteomes" id="UP001209755"/>
    </source>
</evidence>
<evidence type="ECO:0000313" key="3">
    <source>
        <dbReference type="EMBL" id="MCW2306778.1"/>
    </source>
</evidence>
<sequence>MNPLFKLTVGTALAATILTAGAIAIGTTAEAASLGKQCKSWVSGGGHSIAKFQARKKARLAWSANVTGTYGASWANYAIAKKGADGCNVAQGLWHCNIRAKPCKPFGYSTMHTGPRLPVFGAARLKRTRVHHHRPHRPHRRSFQMRAFR</sequence>
<comment type="caution">
    <text evidence="3">The sequence shown here is derived from an EMBL/GenBank/DDBJ whole genome shotgun (WGS) entry which is preliminary data.</text>
</comment>
<dbReference type="Proteomes" id="UP001209755">
    <property type="component" value="Unassembled WGS sequence"/>
</dbReference>
<keyword evidence="2" id="KW-0732">Signal</keyword>
<gene>
    <name evidence="3" type="ORF">M2319_001100</name>
</gene>
<feature type="chain" id="PRO_5046781854" description="DUF4189 domain-containing protein" evidence="2">
    <location>
        <begin position="32"/>
        <end position="149"/>
    </location>
</feature>
<dbReference type="EMBL" id="JAOQNS010000003">
    <property type="protein sequence ID" value="MCW2306778.1"/>
    <property type="molecule type" value="Genomic_DNA"/>
</dbReference>
<feature type="region of interest" description="Disordered" evidence="1">
    <location>
        <begin position="129"/>
        <end position="149"/>
    </location>
</feature>
<keyword evidence="4" id="KW-1185">Reference proteome</keyword>